<dbReference type="PANTHER" id="PTHR43364">
    <property type="entry name" value="NADH-SPECIFIC METHYLGLYOXAL REDUCTASE-RELATED"/>
    <property type="match status" value="1"/>
</dbReference>
<organism evidence="3 4">
    <name type="scientific">Auraticoccus cholistanensis</name>
    <dbReference type="NCBI Taxonomy" id="2656650"/>
    <lineage>
        <taxon>Bacteria</taxon>
        <taxon>Bacillati</taxon>
        <taxon>Actinomycetota</taxon>
        <taxon>Actinomycetes</taxon>
        <taxon>Propionibacteriales</taxon>
        <taxon>Propionibacteriaceae</taxon>
        <taxon>Auraticoccus</taxon>
    </lineage>
</organism>
<comment type="caution">
    <text evidence="3">The sequence shown here is derived from an EMBL/GenBank/DDBJ whole genome shotgun (WGS) entry which is preliminary data.</text>
</comment>
<evidence type="ECO:0000259" key="2">
    <source>
        <dbReference type="Pfam" id="PF00248"/>
    </source>
</evidence>
<dbReference type="GO" id="GO:0016491">
    <property type="term" value="F:oxidoreductase activity"/>
    <property type="evidence" value="ECO:0007669"/>
    <property type="project" value="UniProtKB-KW"/>
</dbReference>
<dbReference type="AlphaFoldDB" id="A0A6A9UV16"/>
<dbReference type="RefSeq" id="WP_156607949.1">
    <property type="nucleotide sequence ID" value="NZ_WPCU01000004.1"/>
</dbReference>
<evidence type="ECO:0000313" key="3">
    <source>
        <dbReference type="EMBL" id="MVA75047.1"/>
    </source>
</evidence>
<keyword evidence="1" id="KW-0560">Oxidoreductase</keyword>
<dbReference type="Pfam" id="PF00248">
    <property type="entry name" value="Aldo_ket_red"/>
    <property type="match status" value="1"/>
</dbReference>
<accession>A0A6A9UV16</accession>
<dbReference type="PANTHER" id="PTHR43364:SF4">
    <property type="entry name" value="NAD(P)-LINKED OXIDOREDUCTASE SUPERFAMILY PROTEIN"/>
    <property type="match status" value="1"/>
</dbReference>
<dbReference type="Gene3D" id="3.20.20.100">
    <property type="entry name" value="NADP-dependent oxidoreductase domain"/>
    <property type="match status" value="1"/>
</dbReference>
<protein>
    <submittedName>
        <fullName evidence="3">Aldo/keto reductase</fullName>
    </submittedName>
</protein>
<keyword evidence="4" id="KW-1185">Reference proteome</keyword>
<evidence type="ECO:0000313" key="4">
    <source>
        <dbReference type="Proteomes" id="UP000435304"/>
    </source>
</evidence>
<proteinExistence type="predicted"/>
<evidence type="ECO:0000256" key="1">
    <source>
        <dbReference type="ARBA" id="ARBA00023002"/>
    </source>
</evidence>
<dbReference type="EMBL" id="WPCU01000004">
    <property type="protein sequence ID" value="MVA75047.1"/>
    <property type="molecule type" value="Genomic_DNA"/>
</dbReference>
<dbReference type="InterPro" id="IPR050523">
    <property type="entry name" value="AKR_Detox_Biosynth"/>
</dbReference>
<name>A0A6A9UV16_9ACTN</name>
<dbReference type="InterPro" id="IPR023210">
    <property type="entry name" value="NADP_OxRdtase_dom"/>
</dbReference>
<dbReference type="SUPFAM" id="SSF51430">
    <property type="entry name" value="NAD(P)-linked oxidoreductase"/>
    <property type="match status" value="1"/>
</dbReference>
<feature type="domain" description="NADP-dependent oxidoreductase" evidence="2">
    <location>
        <begin position="24"/>
        <end position="329"/>
    </location>
</feature>
<reference evidence="3 4" key="1">
    <citation type="submission" date="2019-12" db="EMBL/GenBank/DDBJ databases">
        <title>Auraticoccus cholistani sp. nov., an actinomycete isolated from soil of Cholistan desert.</title>
        <authorList>
            <person name="Cheema M.T."/>
        </authorList>
    </citation>
    <scope>NUCLEOTIDE SEQUENCE [LARGE SCALE GENOMIC DNA]</scope>
    <source>
        <strain evidence="3 4">F435</strain>
    </source>
</reference>
<gene>
    <name evidence="3" type="ORF">GC722_03240</name>
</gene>
<dbReference type="CDD" id="cd19086">
    <property type="entry name" value="AKR_AKR11C1"/>
    <property type="match status" value="1"/>
</dbReference>
<dbReference type="InterPro" id="IPR036812">
    <property type="entry name" value="NAD(P)_OxRdtase_dom_sf"/>
</dbReference>
<dbReference type="Proteomes" id="UP000435304">
    <property type="component" value="Unassembled WGS sequence"/>
</dbReference>
<dbReference type="GO" id="GO:0005829">
    <property type="term" value="C:cytosol"/>
    <property type="evidence" value="ECO:0007669"/>
    <property type="project" value="TreeGrafter"/>
</dbReference>
<sequence>MTTQHDGWTGTRRLGRSGIEVSALGLGGWAIGGAMASGDQPLGYTGSDDDESRAAIRRGVELGVTLFDTADAYGAGHSERLLGEVLGDHPEVLVATKFGNVIDESTRQLTGVDVSPGYVRRAAQASLRRLRRERIDLYQLHHSGVSTAEAEDLVAVLEDLVAEGSVAWWGVSTDDPEIAGLFADAPHCTAMQIELNVLDDNPAMLALCAEHDLAALCRSPLAMGLLGGRYTAESRLPDDDVRGRQPEWLRWFTGGRPDPGYLAAVDTVREILTEDGRSLAQGALGWIWARDPRTVPLPGFRTRGQVEDDVAALQRGPLTAEQYQRTRSALDAVGR</sequence>